<comment type="caution">
    <text evidence="4">The sequence shown here is derived from an EMBL/GenBank/DDBJ whole genome shotgun (WGS) entry which is preliminary data.</text>
</comment>
<comment type="similarity">
    <text evidence="1">Belongs to the Glu/Leu/Phe/Val dehydrogenases family.</text>
</comment>
<proteinExistence type="inferred from homology"/>
<evidence type="ECO:0000313" key="5">
    <source>
        <dbReference type="Proteomes" id="UP000651120"/>
    </source>
</evidence>
<accession>A0A832WH01</accession>
<dbReference type="InterPro" id="IPR046346">
    <property type="entry name" value="Aminoacid_DH-like_N_sf"/>
</dbReference>
<name>A0A832WH01_9CREN</name>
<protein>
    <submittedName>
        <fullName evidence="4">Glutamate dehydrogenase</fullName>
    </submittedName>
</protein>
<feature type="non-terminal residue" evidence="4">
    <location>
        <position position="80"/>
    </location>
</feature>
<dbReference type="RefSeq" id="WP_281071025.1">
    <property type="nucleotide sequence ID" value="NZ_DUJP01000026.1"/>
</dbReference>
<dbReference type="SUPFAM" id="SSF53223">
    <property type="entry name" value="Aminoacid dehydrogenase-like, N-terminal domain"/>
    <property type="match status" value="1"/>
</dbReference>
<keyword evidence="2" id="KW-0560">Oxidoreductase</keyword>
<dbReference type="GO" id="GO:0006537">
    <property type="term" value="P:glutamate biosynthetic process"/>
    <property type="evidence" value="ECO:0007669"/>
    <property type="project" value="TreeGrafter"/>
</dbReference>
<dbReference type="EMBL" id="DUJP01000026">
    <property type="protein sequence ID" value="HII46990.1"/>
    <property type="molecule type" value="Genomic_DNA"/>
</dbReference>
<organism evidence="4 5">
    <name type="scientific">Pyrobaculum aerophilum</name>
    <dbReference type="NCBI Taxonomy" id="13773"/>
    <lineage>
        <taxon>Archaea</taxon>
        <taxon>Thermoproteota</taxon>
        <taxon>Thermoprotei</taxon>
        <taxon>Thermoproteales</taxon>
        <taxon>Thermoproteaceae</taxon>
        <taxon>Pyrobaculum</taxon>
    </lineage>
</organism>
<dbReference type="InterPro" id="IPR006097">
    <property type="entry name" value="Glu/Leu/Phe/Val/Trp_DH_dimer"/>
</dbReference>
<gene>
    <name evidence="4" type="ORF">HA333_05965</name>
</gene>
<dbReference type="GO" id="GO:0005829">
    <property type="term" value="C:cytosol"/>
    <property type="evidence" value="ECO:0007669"/>
    <property type="project" value="TreeGrafter"/>
</dbReference>
<evidence type="ECO:0000259" key="3">
    <source>
        <dbReference type="Pfam" id="PF02812"/>
    </source>
</evidence>
<dbReference type="InterPro" id="IPR050724">
    <property type="entry name" value="Glu_Leu_Phe_Val_DH"/>
</dbReference>
<dbReference type="PANTHER" id="PTHR43571">
    <property type="entry name" value="NADP-SPECIFIC GLUTAMATE DEHYDROGENASE 1-RELATED"/>
    <property type="match status" value="1"/>
</dbReference>
<dbReference type="PANTHER" id="PTHR43571:SF1">
    <property type="entry name" value="NADP-SPECIFIC GLUTAMATE DEHYDROGENASE 1-RELATED"/>
    <property type="match status" value="1"/>
</dbReference>
<dbReference type="Gene3D" id="3.40.50.10860">
    <property type="entry name" value="Leucine Dehydrogenase, chain A, domain 1"/>
    <property type="match status" value="1"/>
</dbReference>
<dbReference type="AlphaFoldDB" id="A0A832WH01"/>
<evidence type="ECO:0000313" key="4">
    <source>
        <dbReference type="EMBL" id="HII46990.1"/>
    </source>
</evidence>
<dbReference type="Pfam" id="PF02812">
    <property type="entry name" value="ELFV_dehydrog_N"/>
    <property type="match status" value="1"/>
</dbReference>
<evidence type="ECO:0000256" key="2">
    <source>
        <dbReference type="ARBA" id="ARBA00023002"/>
    </source>
</evidence>
<feature type="domain" description="Glutamate/phenylalanine/leucine/valine/L-tryptophan dehydrogenase dimerisation" evidence="3">
    <location>
        <begin position="35"/>
        <end position="80"/>
    </location>
</feature>
<dbReference type="GO" id="GO:0004354">
    <property type="term" value="F:glutamate dehydrogenase (NADP+) activity"/>
    <property type="evidence" value="ECO:0007669"/>
    <property type="project" value="TreeGrafter"/>
</dbReference>
<sequence>MQSESGFLAYVLAQLKRSVELGGFPEDFYAMISRPKRILHVYIPVKMDSGRIEVFEGYRVQHNDALGPFKGGIRFHPEVT</sequence>
<dbReference type="Proteomes" id="UP000651120">
    <property type="component" value="Unassembled WGS sequence"/>
</dbReference>
<reference evidence="4" key="1">
    <citation type="journal article" date="2020" name="bioRxiv">
        <title>A rank-normalized archaeal taxonomy based on genome phylogeny resolves widespread incomplete and uneven classifications.</title>
        <authorList>
            <person name="Rinke C."/>
            <person name="Chuvochina M."/>
            <person name="Mussig A.J."/>
            <person name="Chaumeil P.-A."/>
            <person name="Waite D.W."/>
            <person name="Whitman W.B."/>
            <person name="Parks D.H."/>
            <person name="Hugenholtz P."/>
        </authorList>
    </citation>
    <scope>NUCLEOTIDE SEQUENCE</scope>
    <source>
        <strain evidence="4">UBA8839</strain>
    </source>
</reference>
<evidence type="ECO:0000256" key="1">
    <source>
        <dbReference type="ARBA" id="ARBA00006382"/>
    </source>
</evidence>